<keyword evidence="4" id="KW-1003">Cell membrane</keyword>
<feature type="transmembrane region" description="Helical" evidence="8">
    <location>
        <begin position="193"/>
        <end position="216"/>
    </location>
</feature>
<evidence type="ECO:0000256" key="5">
    <source>
        <dbReference type="ARBA" id="ARBA00022692"/>
    </source>
</evidence>
<proteinExistence type="inferred from homology"/>
<comment type="similarity">
    <text evidence="2">Belongs to the autoinducer-2 exporter (AI-2E) (TC 2.A.86) family.</text>
</comment>
<feature type="transmembrane region" description="Helical" evidence="8">
    <location>
        <begin position="63"/>
        <end position="84"/>
    </location>
</feature>
<gene>
    <name evidence="9" type="ORF">AUK18_02800</name>
</gene>
<dbReference type="GO" id="GO:0055085">
    <property type="term" value="P:transmembrane transport"/>
    <property type="evidence" value="ECO:0007669"/>
    <property type="project" value="TreeGrafter"/>
</dbReference>
<keyword evidence="6 8" id="KW-1133">Transmembrane helix</keyword>
<feature type="transmembrane region" description="Helical" evidence="8">
    <location>
        <begin position="236"/>
        <end position="262"/>
    </location>
</feature>
<keyword evidence="3" id="KW-0813">Transport</keyword>
<evidence type="ECO:0000256" key="2">
    <source>
        <dbReference type="ARBA" id="ARBA00009773"/>
    </source>
</evidence>
<accession>A0A1J5AWS0</accession>
<comment type="caution">
    <text evidence="9">The sequence shown here is derived from an EMBL/GenBank/DDBJ whole genome shotgun (WGS) entry which is preliminary data.</text>
</comment>
<feature type="transmembrane region" description="Helical" evidence="8">
    <location>
        <begin position="129"/>
        <end position="151"/>
    </location>
</feature>
<feature type="transmembrane region" description="Helical" evidence="8">
    <location>
        <begin position="274"/>
        <end position="293"/>
    </location>
</feature>
<dbReference type="Pfam" id="PF01594">
    <property type="entry name" value="AI-2E_transport"/>
    <property type="match status" value="1"/>
</dbReference>
<reference evidence="9 10" key="1">
    <citation type="journal article" date="2016" name="Environ. Microbiol.">
        <title>Genomic resolution of a cold subsurface aquifer community provides metabolic insights for novel microbes adapted to high CO concentrations.</title>
        <authorList>
            <person name="Probst A.J."/>
            <person name="Castelle C.J."/>
            <person name="Singh A."/>
            <person name="Brown C.T."/>
            <person name="Anantharaman K."/>
            <person name="Sharon I."/>
            <person name="Hug L.A."/>
            <person name="Burstein D."/>
            <person name="Emerson J.B."/>
            <person name="Thomas B.C."/>
            <person name="Banfield J.F."/>
        </authorList>
    </citation>
    <scope>NUCLEOTIDE SEQUENCE [LARGE SCALE GENOMIC DNA]</scope>
    <source>
        <strain evidence="9">CG2_30_44_31</strain>
    </source>
</reference>
<dbReference type="AlphaFoldDB" id="A0A1J5AWS0"/>
<feature type="transmembrane region" description="Helical" evidence="8">
    <location>
        <begin position="9"/>
        <end position="26"/>
    </location>
</feature>
<comment type="subcellular location">
    <subcellularLocation>
        <location evidence="1">Cell membrane</location>
        <topology evidence="1">Multi-pass membrane protein</topology>
    </subcellularLocation>
</comment>
<dbReference type="Proteomes" id="UP000183605">
    <property type="component" value="Unassembled WGS sequence"/>
</dbReference>
<evidence type="ECO:0000256" key="8">
    <source>
        <dbReference type="SAM" id="Phobius"/>
    </source>
</evidence>
<evidence type="ECO:0000256" key="1">
    <source>
        <dbReference type="ARBA" id="ARBA00004651"/>
    </source>
</evidence>
<evidence type="ECO:0000313" key="9">
    <source>
        <dbReference type="EMBL" id="OIP02956.1"/>
    </source>
</evidence>
<name>A0A1J5AWS0_9BACT</name>
<dbReference type="EMBL" id="MNXQ01000052">
    <property type="protein sequence ID" value="OIP02956.1"/>
    <property type="molecule type" value="Genomic_DNA"/>
</dbReference>
<organism evidence="9 10">
    <name type="scientific">Candidatus Beckwithbacteria bacterium CG2_30_44_31</name>
    <dbReference type="NCBI Taxonomy" id="1805035"/>
    <lineage>
        <taxon>Bacteria</taxon>
        <taxon>Candidatus Beckwithiibacteriota</taxon>
    </lineage>
</organism>
<evidence type="ECO:0000256" key="7">
    <source>
        <dbReference type="ARBA" id="ARBA00023136"/>
    </source>
</evidence>
<evidence type="ECO:0000256" key="3">
    <source>
        <dbReference type="ARBA" id="ARBA00022448"/>
    </source>
</evidence>
<dbReference type="PANTHER" id="PTHR21716">
    <property type="entry name" value="TRANSMEMBRANE PROTEIN"/>
    <property type="match status" value="1"/>
</dbReference>
<evidence type="ECO:0000313" key="10">
    <source>
        <dbReference type="Proteomes" id="UP000183605"/>
    </source>
</evidence>
<keyword evidence="7 8" id="KW-0472">Membrane</keyword>
<protein>
    <recommendedName>
        <fullName evidence="11">AI-2E family transporter</fullName>
    </recommendedName>
</protein>
<dbReference type="InterPro" id="IPR002549">
    <property type="entry name" value="AI-2E-like"/>
</dbReference>
<feature type="transmembrane region" description="Helical" evidence="8">
    <location>
        <begin position="32"/>
        <end position="51"/>
    </location>
</feature>
<evidence type="ECO:0000256" key="6">
    <source>
        <dbReference type="ARBA" id="ARBA00022989"/>
    </source>
</evidence>
<evidence type="ECO:0000256" key="4">
    <source>
        <dbReference type="ARBA" id="ARBA00022475"/>
    </source>
</evidence>
<sequence>MESTKKVEISSKTIVFTVFFLIFMWFLYRIRYLLLLLFIAVIFMSALSPLVDKLEKRKIPRALGTLFFYILIITVISLGIASLVPPLVEQSTRLVASFPEDINQLTKGLINMSVLQPHLQALPEQILKIALGALNNIIGLLTFLVILFYLIMERKNLKKYLLFLFGKNAKEEHAEIFISKLEHKLGGWVRGQLTLMFIVGLLSYFGLTFLGVEYAIPLAFLAGLLEVIPTIGPTLSAIPAVLVALGGSPVLALATLALYVLIQQLENNLIVPKVMSKAVGLSPLVVILALIAGFRIAGIAGAVLSVPAVLLTEIIINDLYKLHYRK</sequence>
<feature type="transmembrane region" description="Helical" evidence="8">
    <location>
        <begin position="299"/>
        <end position="320"/>
    </location>
</feature>
<dbReference type="PANTHER" id="PTHR21716:SF53">
    <property type="entry name" value="PERMEASE PERM-RELATED"/>
    <property type="match status" value="1"/>
</dbReference>
<keyword evidence="5 8" id="KW-0812">Transmembrane</keyword>
<dbReference type="GO" id="GO:0005886">
    <property type="term" value="C:plasma membrane"/>
    <property type="evidence" value="ECO:0007669"/>
    <property type="project" value="UniProtKB-SubCell"/>
</dbReference>
<evidence type="ECO:0008006" key="11">
    <source>
        <dbReference type="Google" id="ProtNLM"/>
    </source>
</evidence>